<dbReference type="InterPro" id="IPR040122">
    <property type="entry name" value="Importin_beta"/>
</dbReference>
<dbReference type="GO" id="GO:0006606">
    <property type="term" value="P:protein import into nucleus"/>
    <property type="evidence" value="ECO:0007669"/>
    <property type="project" value="InterPro"/>
</dbReference>
<evidence type="ECO:0000256" key="4">
    <source>
        <dbReference type="ARBA" id="ARBA00022737"/>
    </source>
</evidence>
<dbReference type="InterPro" id="IPR011989">
    <property type="entry name" value="ARM-like"/>
</dbReference>
<keyword evidence="2" id="KW-0813">Transport</keyword>
<keyword evidence="4" id="KW-0677">Repeat</keyword>
<dbReference type="PANTHER" id="PTHR10527">
    <property type="entry name" value="IMPORTIN BETA"/>
    <property type="match status" value="1"/>
</dbReference>
<organism evidence="7 8">
    <name type="scientific">Apolygus lucorum</name>
    <name type="common">Small green plant bug</name>
    <name type="synonym">Lygocoris lucorum</name>
    <dbReference type="NCBI Taxonomy" id="248454"/>
    <lineage>
        <taxon>Eukaryota</taxon>
        <taxon>Metazoa</taxon>
        <taxon>Ecdysozoa</taxon>
        <taxon>Arthropoda</taxon>
        <taxon>Hexapoda</taxon>
        <taxon>Insecta</taxon>
        <taxon>Pterygota</taxon>
        <taxon>Neoptera</taxon>
        <taxon>Paraneoptera</taxon>
        <taxon>Hemiptera</taxon>
        <taxon>Heteroptera</taxon>
        <taxon>Panheteroptera</taxon>
        <taxon>Cimicomorpha</taxon>
        <taxon>Miridae</taxon>
        <taxon>Mirini</taxon>
        <taxon>Apolygus</taxon>
    </lineage>
</organism>
<dbReference type="Gene3D" id="1.25.10.10">
    <property type="entry name" value="Leucine-rich Repeat Variant"/>
    <property type="match status" value="1"/>
</dbReference>
<dbReference type="AlphaFoldDB" id="A0A8S9XEE9"/>
<evidence type="ECO:0000256" key="1">
    <source>
        <dbReference type="ARBA" id="ARBA00004496"/>
    </source>
</evidence>
<dbReference type="InterPro" id="IPR041389">
    <property type="entry name" value="Importin_rep_6"/>
</dbReference>
<feature type="domain" description="Importin subunit beta-1/Transportin-1-like TPR repeats" evidence="6">
    <location>
        <begin position="77"/>
        <end position="211"/>
    </location>
</feature>
<gene>
    <name evidence="7" type="ORF">GE061_018623</name>
</gene>
<accession>A0A8S9XEE9</accession>
<evidence type="ECO:0000259" key="6">
    <source>
        <dbReference type="Pfam" id="PF25574"/>
    </source>
</evidence>
<comment type="caution">
    <text evidence="7">The sequence shown here is derived from an EMBL/GenBank/DDBJ whole genome shotgun (WGS) entry which is preliminary data.</text>
</comment>
<keyword evidence="3" id="KW-0963">Cytoplasm</keyword>
<evidence type="ECO:0000313" key="7">
    <source>
        <dbReference type="EMBL" id="KAF6207382.1"/>
    </source>
</evidence>
<dbReference type="Proteomes" id="UP000466442">
    <property type="component" value="Unassembled WGS sequence"/>
</dbReference>
<comment type="subcellular location">
    <subcellularLocation>
        <location evidence="1">Cytoplasm</location>
    </subcellularLocation>
</comment>
<sequence length="667" mass="74977">MSTDFAPTFEKKFHQKVIPGLLMVLEDDQNPRVQAHAGAALVNFSEDCPKPILVQYLNEIMAKLEAILSAKFNELVEKGTKLVLEQVVTTIASVADTSEEQFVAYYDRLIPCLKYIIQNANTPELKMLRGKTIECVSLIGLAVGKEKFIGDATEIMDLLLKTHTEGDLPDDDPQTSYLISAWARICKILGKQFQQYLPLVIGPVMRTASLKPEVTVMDNDDMDEVSGDDDWHFVSLGEQQNFGIRTADKASACDMLVCYARELKEGFADYAEPVVKLMVPMLKFYYHDGVRTAAAQSLPCLLECAKVKGSSFLQGMWEFICPELLKAIETEPEINVKHEHMYSLAKCIETLGKGCMTEDSLKELLRIVDAILKQHFERAVERLDKRKDEDYDEVVEEQLEDEDNDDNYTLGKVADIIHALFVTYKEDFYSYFDHIMGHFVKMMEPDQPWSDRQWGLCVFDDVIEFGGPSCIKYQQYFLRPIAEGVSDKNAAVRQAAAYGCGTLAMNGGPAFAGTCAEVLPRLAEMINDPESRLEENINSTENAISAVTKILQHNSASVNVDEILPHWLSWLPVWEDRDEAPHVYGYLCSLIETNNTVVLGPNSSNIPRLIAIIAESFHRGAICQKHPVAQRMISIIRQIQSSGEIFQLCVNQLTAEQQVALSELLNE</sequence>
<evidence type="ECO:0000256" key="2">
    <source>
        <dbReference type="ARBA" id="ARBA00022448"/>
    </source>
</evidence>
<dbReference type="InterPro" id="IPR016024">
    <property type="entry name" value="ARM-type_fold"/>
</dbReference>
<evidence type="ECO:0000256" key="3">
    <source>
        <dbReference type="ARBA" id="ARBA00022490"/>
    </source>
</evidence>
<dbReference type="OrthoDB" id="543373at2759"/>
<keyword evidence="8" id="KW-1185">Reference proteome</keyword>
<dbReference type="SUPFAM" id="SSF48371">
    <property type="entry name" value="ARM repeat"/>
    <property type="match status" value="1"/>
</dbReference>
<dbReference type="InterPro" id="IPR058584">
    <property type="entry name" value="IMB1_TNPO1-like_TPR"/>
</dbReference>
<reference evidence="7" key="1">
    <citation type="journal article" date="2021" name="Mol. Ecol. Resour.">
        <title>Apolygus lucorum genome provides insights into omnivorousness and mesophyll feeding.</title>
        <authorList>
            <person name="Liu Y."/>
            <person name="Liu H."/>
            <person name="Wang H."/>
            <person name="Huang T."/>
            <person name="Liu B."/>
            <person name="Yang B."/>
            <person name="Yin L."/>
            <person name="Li B."/>
            <person name="Zhang Y."/>
            <person name="Zhang S."/>
            <person name="Jiang F."/>
            <person name="Zhang X."/>
            <person name="Ren Y."/>
            <person name="Wang B."/>
            <person name="Wang S."/>
            <person name="Lu Y."/>
            <person name="Wu K."/>
            <person name="Fan W."/>
            <person name="Wang G."/>
        </authorList>
    </citation>
    <scope>NUCLEOTIDE SEQUENCE</scope>
    <source>
        <strain evidence="7">12Hb</strain>
    </source>
</reference>
<protein>
    <recommendedName>
        <fullName evidence="6">Importin subunit beta-1/Transportin-1-like TPR repeats domain-containing protein</fullName>
    </recommendedName>
</protein>
<dbReference type="Pfam" id="PF25574">
    <property type="entry name" value="TPR_IMB1"/>
    <property type="match status" value="1"/>
</dbReference>
<dbReference type="EMBL" id="WIXP02000008">
    <property type="protein sequence ID" value="KAF6207382.1"/>
    <property type="molecule type" value="Genomic_DNA"/>
</dbReference>
<dbReference type="GO" id="GO:0005737">
    <property type="term" value="C:cytoplasm"/>
    <property type="evidence" value="ECO:0007669"/>
    <property type="project" value="UniProtKB-SubCell"/>
</dbReference>
<dbReference type="Pfam" id="PF18829">
    <property type="entry name" value="Importin_rep_6"/>
    <property type="match status" value="1"/>
</dbReference>
<name>A0A8S9XEE9_APOLU</name>
<evidence type="ECO:0000313" key="8">
    <source>
        <dbReference type="Proteomes" id="UP000466442"/>
    </source>
</evidence>
<evidence type="ECO:0000256" key="5">
    <source>
        <dbReference type="ARBA" id="ARBA00022927"/>
    </source>
</evidence>
<proteinExistence type="predicted"/>
<keyword evidence="5" id="KW-0653">Protein transport</keyword>